<dbReference type="GO" id="GO:0000139">
    <property type="term" value="C:Golgi membrane"/>
    <property type="evidence" value="ECO:0007669"/>
    <property type="project" value="UniProtKB-SubCell"/>
</dbReference>
<evidence type="ECO:0000256" key="7">
    <source>
        <dbReference type="ARBA" id="ARBA00023136"/>
    </source>
</evidence>
<dbReference type="VEuPathDB" id="FungiDB:PABG_05344"/>
<dbReference type="InterPro" id="IPR039899">
    <property type="entry name" value="BET1_SNARE"/>
</dbReference>
<evidence type="ECO:0000256" key="10">
    <source>
        <dbReference type="SAM" id="Phobius"/>
    </source>
</evidence>
<organism evidence="12 13">
    <name type="scientific">Paracoccidioides brasiliensis</name>
    <dbReference type="NCBI Taxonomy" id="121759"/>
    <lineage>
        <taxon>Eukaryota</taxon>
        <taxon>Fungi</taxon>
        <taxon>Dikarya</taxon>
        <taxon>Ascomycota</taxon>
        <taxon>Pezizomycotina</taxon>
        <taxon>Eurotiomycetes</taxon>
        <taxon>Eurotiomycetidae</taxon>
        <taxon>Onygenales</taxon>
        <taxon>Ajellomycetaceae</taxon>
        <taxon>Paracoccidioides</taxon>
    </lineage>
</organism>
<proteinExistence type="predicted"/>
<evidence type="ECO:0000256" key="9">
    <source>
        <dbReference type="SAM" id="MobiDB-lite"/>
    </source>
</evidence>
<evidence type="ECO:0000256" key="1">
    <source>
        <dbReference type="ARBA" id="ARBA00004394"/>
    </source>
</evidence>
<evidence type="ECO:0000256" key="5">
    <source>
        <dbReference type="ARBA" id="ARBA00022989"/>
    </source>
</evidence>
<evidence type="ECO:0000313" key="12">
    <source>
        <dbReference type="EMBL" id="ODH12945.1"/>
    </source>
</evidence>
<dbReference type="PANTHER" id="PTHR12791">
    <property type="entry name" value="GOLGI SNARE BET1-RELATED"/>
    <property type="match status" value="1"/>
</dbReference>
<dbReference type="VEuPathDB" id="FungiDB:PADG_08115"/>
<evidence type="ECO:0000256" key="4">
    <source>
        <dbReference type="ARBA" id="ARBA00022927"/>
    </source>
</evidence>
<evidence type="ECO:0000256" key="3">
    <source>
        <dbReference type="ARBA" id="ARBA00022692"/>
    </source>
</evidence>
<feature type="domain" description="T-SNARE coiled-coil homology" evidence="11">
    <location>
        <begin position="81"/>
        <end position="143"/>
    </location>
</feature>
<evidence type="ECO:0000259" key="11">
    <source>
        <dbReference type="PROSITE" id="PS50192"/>
    </source>
</evidence>
<reference evidence="12 13" key="1">
    <citation type="submission" date="2016-06" db="EMBL/GenBank/DDBJ databases">
        <authorList>
            <person name="Kjaerup R.B."/>
            <person name="Dalgaard T.S."/>
            <person name="Juul-Madsen H.R."/>
        </authorList>
    </citation>
    <scope>NUCLEOTIDE SEQUENCE [LARGE SCALE GENOMIC DNA]</scope>
    <source>
        <strain evidence="12 13">Pb300</strain>
    </source>
</reference>
<sequence>MASRFTHSSLHQRDPRASSSLFDSYGGSDGERNRPQPGRSPGKIGGYGFSGSPNGHVDRETASYRVATPNSRGQYSDAVLDSLESQNETELEGMSAKVKMLKDITIAIGDEIRDSSALAEKMNDTFDNTRVRLRGTMNRMLIMAQKTGVGWKAWLGFFCAVFLLFTYLVPGGLVLDLYAMTRNESKRTRKWKREEEDMRWETRIIKPYSASPTQCRWDLIIYDQNFSKTNARSVDFCYPIRIPHPILEAVLP</sequence>
<keyword evidence="7 10" id="KW-0472">Membrane</keyword>
<dbReference type="SUPFAM" id="SSF58038">
    <property type="entry name" value="SNARE fusion complex"/>
    <property type="match status" value="1"/>
</dbReference>
<dbReference type="Gene3D" id="1.20.5.110">
    <property type="match status" value="1"/>
</dbReference>
<dbReference type="AlphaFoldDB" id="A0A1D2J3U8"/>
<dbReference type="FunFam" id="1.20.5.110:FF:000057">
    <property type="entry name" value="SNARE complex subunit (Bet1), putative"/>
    <property type="match status" value="1"/>
</dbReference>
<keyword evidence="5 10" id="KW-1133">Transmembrane helix</keyword>
<keyword evidence="4" id="KW-0653">Protein transport</keyword>
<feature type="transmembrane region" description="Helical" evidence="10">
    <location>
        <begin position="153"/>
        <end position="179"/>
    </location>
</feature>
<name>A0A1D2J3U8_PARBR</name>
<dbReference type="Proteomes" id="UP000242814">
    <property type="component" value="Unassembled WGS sequence"/>
</dbReference>
<keyword evidence="2" id="KW-0813">Transport</keyword>
<comment type="caution">
    <text evidence="12">The sequence shown here is derived from an EMBL/GenBank/DDBJ whole genome shotgun (WGS) entry which is preliminary data.</text>
</comment>
<comment type="subcellular location">
    <subcellularLocation>
        <location evidence="8">Endomembrane system</location>
        <topology evidence="8">Single-pass type IV membrane protein</topology>
    </subcellularLocation>
    <subcellularLocation>
        <location evidence="1">Golgi apparatus membrane</location>
    </subcellularLocation>
</comment>
<evidence type="ECO:0000256" key="8">
    <source>
        <dbReference type="ARBA" id="ARBA00046280"/>
    </source>
</evidence>
<dbReference type="PROSITE" id="PS50192">
    <property type="entry name" value="T_SNARE"/>
    <property type="match status" value="1"/>
</dbReference>
<evidence type="ECO:0000256" key="6">
    <source>
        <dbReference type="ARBA" id="ARBA00023034"/>
    </source>
</evidence>
<dbReference type="CDD" id="cd15853">
    <property type="entry name" value="SNARE_Bet1"/>
    <property type="match status" value="1"/>
</dbReference>
<dbReference type="SMART" id="SM00397">
    <property type="entry name" value="t_SNARE"/>
    <property type="match status" value="1"/>
</dbReference>
<dbReference type="EMBL" id="LZYO01000661">
    <property type="protein sequence ID" value="ODH12945.1"/>
    <property type="molecule type" value="Genomic_DNA"/>
</dbReference>
<dbReference type="InterPro" id="IPR000727">
    <property type="entry name" value="T_SNARE_dom"/>
</dbReference>
<gene>
    <name evidence="12" type="ORF">ACO22_07756</name>
</gene>
<dbReference type="GO" id="GO:0015031">
    <property type="term" value="P:protein transport"/>
    <property type="evidence" value="ECO:0007669"/>
    <property type="project" value="UniProtKB-KW"/>
</dbReference>
<keyword evidence="6" id="KW-0333">Golgi apparatus</keyword>
<keyword evidence="3 10" id="KW-0812">Transmembrane</keyword>
<evidence type="ECO:0000256" key="2">
    <source>
        <dbReference type="ARBA" id="ARBA00022448"/>
    </source>
</evidence>
<protein>
    <recommendedName>
        <fullName evidence="11">t-SNARE coiled-coil homology domain-containing protein</fullName>
    </recommendedName>
</protein>
<accession>A0A1D2J3U8</accession>
<feature type="region of interest" description="Disordered" evidence="9">
    <location>
        <begin position="1"/>
        <end position="58"/>
    </location>
</feature>
<evidence type="ECO:0000313" key="13">
    <source>
        <dbReference type="Proteomes" id="UP000242814"/>
    </source>
</evidence>